<keyword evidence="4" id="KW-1185">Reference proteome</keyword>
<feature type="signal peptide" evidence="2">
    <location>
        <begin position="1"/>
        <end position="34"/>
    </location>
</feature>
<name>A0A1H6BAR5_9HYPH</name>
<keyword evidence="1 2" id="KW-0732">Signal</keyword>
<dbReference type="AlphaFoldDB" id="A0A1H6BAR5"/>
<dbReference type="Gene3D" id="3.40.190.170">
    <property type="entry name" value="Bacterial extracellular solute-binding protein, family 7"/>
    <property type="match status" value="1"/>
</dbReference>
<dbReference type="CDD" id="cd13602">
    <property type="entry name" value="PBP2_TRAP_BpDctp6_7"/>
    <property type="match status" value="1"/>
</dbReference>
<dbReference type="Proteomes" id="UP000236743">
    <property type="component" value="Unassembled WGS sequence"/>
</dbReference>
<feature type="chain" id="PRO_5009293563" evidence="2">
    <location>
        <begin position="35"/>
        <end position="336"/>
    </location>
</feature>
<dbReference type="PANTHER" id="PTHR33376">
    <property type="match status" value="1"/>
</dbReference>
<protein>
    <submittedName>
        <fullName evidence="3">TRAP-type C4-dicarboxylate transport system, substrate-binding protein</fullName>
    </submittedName>
</protein>
<evidence type="ECO:0000313" key="4">
    <source>
        <dbReference type="Proteomes" id="UP000236743"/>
    </source>
</evidence>
<dbReference type="Pfam" id="PF03480">
    <property type="entry name" value="DctP"/>
    <property type="match status" value="1"/>
</dbReference>
<evidence type="ECO:0000256" key="1">
    <source>
        <dbReference type="ARBA" id="ARBA00022729"/>
    </source>
</evidence>
<dbReference type="PANTHER" id="PTHR33376:SF4">
    <property type="entry name" value="SIALIC ACID-BINDING PERIPLASMIC PROTEIN SIAP"/>
    <property type="match status" value="1"/>
</dbReference>
<reference evidence="3 4" key="1">
    <citation type="submission" date="2016-10" db="EMBL/GenBank/DDBJ databases">
        <authorList>
            <person name="de Groot N.N."/>
        </authorList>
    </citation>
    <scope>NUCLEOTIDE SEQUENCE [LARGE SCALE GENOMIC DNA]</scope>
    <source>
        <strain evidence="3 4">DSM 26656</strain>
    </source>
</reference>
<dbReference type="NCBIfam" id="NF037995">
    <property type="entry name" value="TRAP_S1"/>
    <property type="match status" value="1"/>
</dbReference>
<organism evidence="3 4">
    <name type="scientific">Bosea lathyri</name>
    <dbReference type="NCBI Taxonomy" id="1036778"/>
    <lineage>
        <taxon>Bacteria</taxon>
        <taxon>Pseudomonadati</taxon>
        <taxon>Pseudomonadota</taxon>
        <taxon>Alphaproteobacteria</taxon>
        <taxon>Hyphomicrobiales</taxon>
        <taxon>Boseaceae</taxon>
        <taxon>Bosea</taxon>
    </lineage>
</organism>
<evidence type="ECO:0000313" key="3">
    <source>
        <dbReference type="EMBL" id="SEG57287.1"/>
    </source>
</evidence>
<accession>A0A1H6BAR5</accession>
<dbReference type="GO" id="GO:0055085">
    <property type="term" value="P:transmembrane transport"/>
    <property type="evidence" value="ECO:0007669"/>
    <property type="project" value="InterPro"/>
</dbReference>
<proteinExistence type="predicted"/>
<sequence length="336" mass="36073">MTCQSFTKRMTIRSLLAIGVAAGTLALGATGAAAQAKWNLPAAYPADNPHSENLVAFAKDVEAATGGKLAITVHANASLFKAPEIKRAVQTGQAQMGEVLMSVHENEDPIFGIDVVPFLATSFADSMKLYKASKAAVEKKLDSQGVKLLFMVPWAPQGVYTKKEINTIEDMKGLKWRSYNVGTTRLGELLGMQSVTIQAAELPQALATGVVNSFMSSGGTGYDSKVWESLTNFYDVQAWIPKNATFVNKAAFDALDKPTQEAILKASAAAEARGWKAWEDKTNWYLNELKSKGMKVQAPTPALAAGFKKAGETLTADWLKKAGADGQAVVDAYKKM</sequence>
<dbReference type="InterPro" id="IPR038404">
    <property type="entry name" value="TRAP_DctP_sf"/>
</dbReference>
<dbReference type="InterPro" id="IPR018389">
    <property type="entry name" value="DctP_fam"/>
</dbReference>
<evidence type="ECO:0000256" key="2">
    <source>
        <dbReference type="SAM" id="SignalP"/>
    </source>
</evidence>
<dbReference type="EMBL" id="FNUY01000007">
    <property type="protein sequence ID" value="SEG57287.1"/>
    <property type="molecule type" value="Genomic_DNA"/>
</dbReference>
<gene>
    <name evidence="3" type="ORF">SAMN04488115_10722</name>
</gene>